<evidence type="ECO:0000313" key="1">
    <source>
        <dbReference type="EMBL" id="GMH63203.1"/>
    </source>
</evidence>
<proteinExistence type="predicted"/>
<sequence length="131" mass="14835">MGEFALSQQLLAEGEDLYQLLGKSVPSLYKKLSSREDYDKLFSVTLPRHLAQIETLITSFTRTTGYVLPGELWLFSVIHQLQLIKDLKLATNMEAWYANILDNASTQKVLKGESKMGPLSQYFHSADSEYA</sequence>
<dbReference type="EMBL" id="BRXZ01002486">
    <property type="protein sequence ID" value="GMH63203.1"/>
    <property type="molecule type" value="Genomic_DNA"/>
</dbReference>
<name>A0A9W7A5U9_9STRA</name>
<accession>A0A9W7A5U9</accession>
<organism evidence="1 2">
    <name type="scientific">Triparma retinervis</name>
    <dbReference type="NCBI Taxonomy" id="2557542"/>
    <lineage>
        <taxon>Eukaryota</taxon>
        <taxon>Sar</taxon>
        <taxon>Stramenopiles</taxon>
        <taxon>Ochrophyta</taxon>
        <taxon>Bolidophyceae</taxon>
        <taxon>Parmales</taxon>
        <taxon>Triparmaceae</taxon>
        <taxon>Triparma</taxon>
    </lineage>
</organism>
<evidence type="ECO:0000313" key="2">
    <source>
        <dbReference type="Proteomes" id="UP001165082"/>
    </source>
</evidence>
<comment type="caution">
    <text evidence="1">The sequence shown here is derived from an EMBL/GenBank/DDBJ whole genome shotgun (WGS) entry which is preliminary data.</text>
</comment>
<reference evidence="1" key="1">
    <citation type="submission" date="2022-07" db="EMBL/GenBank/DDBJ databases">
        <title>Genome analysis of Parmales, a sister group of diatoms, reveals the evolutionary specialization of diatoms from phago-mixotrophs to photoautotrophs.</title>
        <authorList>
            <person name="Ban H."/>
            <person name="Sato S."/>
            <person name="Yoshikawa S."/>
            <person name="Kazumasa Y."/>
            <person name="Nakamura Y."/>
            <person name="Ichinomiya M."/>
            <person name="Saitoh K."/>
            <person name="Sato N."/>
            <person name="Blanc-Mathieu R."/>
            <person name="Endo H."/>
            <person name="Kuwata A."/>
            <person name="Ogata H."/>
        </authorList>
    </citation>
    <scope>NUCLEOTIDE SEQUENCE</scope>
</reference>
<gene>
    <name evidence="1" type="ORF">TrRE_jg13043</name>
</gene>
<dbReference type="Proteomes" id="UP001165082">
    <property type="component" value="Unassembled WGS sequence"/>
</dbReference>
<dbReference type="OrthoDB" id="420389at2759"/>
<keyword evidence="2" id="KW-1185">Reference proteome</keyword>
<protein>
    <submittedName>
        <fullName evidence="1">Uncharacterized protein</fullName>
    </submittedName>
</protein>
<dbReference type="AlphaFoldDB" id="A0A9W7A5U9"/>